<organism evidence="2 3">
    <name type="scientific">Tenacibaculum discolor</name>
    <dbReference type="NCBI Taxonomy" id="361581"/>
    <lineage>
        <taxon>Bacteria</taxon>
        <taxon>Pseudomonadati</taxon>
        <taxon>Bacteroidota</taxon>
        <taxon>Flavobacteriia</taxon>
        <taxon>Flavobacteriales</taxon>
        <taxon>Flavobacteriaceae</taxon>
        <taxon>Tenacibaculum</taxon>
    </lineage>
</organism>
<dbReference type="RefSeq" id="WP_099215298.1">
    <property type="nucleotide sequence ID" value="NZ_JAUYVU010000008.1"/>
</dbReference>
<reference evidence="1 4" key="3">
    <citation type="submission" date="2023-07" db="EMBL/GenBank/DDBJ databases">
        <title>Genome content predicts the carbon catabolic preferences of heterotrophic bacteria.</title>
        <authorList>
            <person name="Gralka M."/>
        </authorList>
    </citation>
    <scope>NUCLEOTIDE SEQUENCE [LARGE SCALE GENOMIC DNA]</scope>
    <source>
        <strain evidence="1 4">4G03</strain>
    </source>
</reference>
<dbReference type="EMBL" id="PDUU01000006">
    <property type="protein sequence ID" value="PHN97562.1"/>
    <property type="molecule type" value="Genomic_DNA"/>
</dbReference>
<dbReference type="PROSITE" id="PS51257">
    <property type="entry name" value="PROKAR_LIPOPROTEIN"/>
    <property type="match status" value="1"/>
</dbReference>
<evidence type="ECO:0000313" key="1">
    <source>
        <dbReference type="EMBL" id="MDP2542023.1"/>
    </source>
</evidence>
<dbReference type="EMBL" id="JAUYVU010000008">
    <property type="protein sequence ID" value="MDP2542023.1"/>
    <property type="molecule type" value="Genomic_DNA"/>
</dbReference>
<dbReference type="Pfam" id="PF12771">
    <property type="entry name" value="SusD-like_2"/>
    <property type="match status" value="2"/>
</dbReference>
<dbReference type="Gene3D" id="1.25.40.390">
    <property type="match status" value="1"/>
</dbReference>
<keyword evidence="2" id="KW-0449">Lipoprotein</keyword>
<keyword evidence="4" id="KW-1185">Reference proteome</keyword>
<dbReference type="InterPro" id="IPR011990">
    <property type="entry name" value="TPR-like_helical_dom_sf"/>
</dbReference>
<accession>A0A2G1BU34</accession>
<sequence length="529" mass="59319">MKKIFLLLISTFLMISCVDEDLNIDKKNPSQVSGATLFANGTRNMFDLMNSCSVNDNVFRLYAQYWAQTTYPDESQFNQTGRNIGGSIWNTLYRDVLKDLDGAKTSVKNSVDNPNKENQLAIIEFTTVYAYSILVDTFGDVPYTEALDPDNPTPKYDDAETIYLDLLDRLSKAIQTIDTNGNFGFDDFIYNGDISKWKKAANSLMLRMAMRVADSNPTESVQYANLASTDLILDNNDNFSINYLGASPNTNPLYVSLVQSGRNDFVAANTLVNKMQPREYLIYNSSDLDGDGDIDEDDEVEYIDPDSFTNTDPRMFVYFRTNKVVPEELEITDSDDNIVATFSYSDAYNNQNQLFEGGTYGTANSHSGHTQLGDILRVPDLKGTIISAAEVRFLLAEASARGGYSVGGDTETHYNEGIRASFDEWEIDGVDSYLTMSHVDYTTATGDWKEKIATQKWLALYNNGFEGWTTWRLLDKPTLNNLPVANPEQIPTRFLYPTSESTLNGTNYESASSNIGGDEKTTKIFWDIN</sequence>
<dbReference type="InterPro" id="IPR041662">
    <property type="entry name" value="SusD-like_2"/>
</dbReference>
<dbReference type="SUPFAM" id="SSF48452">
    <property type="entry name" value="TPR-like"/>
    <property type="match status" value="1"/>
</dbReference>
<protein>
    <submittedName>
        <fullName evidence="2">SusD/RagB family nutrient-binding outer membrane lipoprotein</fullName>
    </submittedName>
</protein>
<dbReference type="Proteomes" id="UP000222163">
    <property type="component" value="Unassembled WGS sequence"/>
</dbReference>
<comment type="caution">
    <text evidence="2">The sequence shown here is derived from an EMBL/GenBank/DDBJ whole genome shotgun (WGS) entry which is preliminary data.</text>
</comment>
<gene>
    <name evidence="2" type="ORF">CSC81_08230</name>
    <name evidence="1" type="ORF">Q8W23_11105</name>
</gene>
<evidence type="ECO:0000313" key="2">
    <source>
        <dbReference type="EMBL" id="PHN97562.1"/>
    </source>
</evidence>
<dbReference type="Proteomes" id="UP001242342">
    <property type="component" value="Unassembled WGS sequence"/>
</dbReference>
<reference evidence="2 3" key="1">
    <citation type="journal article" date="2016" name="Nat. Commun.">
        <title>Microbial interactions lead to rapid micro-scale successions on model marine particles.</title>
        <authorList>
            <person name="Datta M.S."/>
            <person name="Sliwerska E."/>
            <person name="Gore J."/>
            <person name="Polz M.F."/>
            <person name="Cordero O.X."/>
        </authorList>
    </citation>
    <scope>NUCLEOTIDE SEQUENCE [LARGE SCALE GENOMIC DNA]</scope>
    <source>
        <strain evidence="2 3">4G03</strain>
    </source>
</reference>
<reference evidence="2" key="2">
    <citation type="submission" date="2017-10" db="EMBL/GenBank/DDBJ databases">
        <authorList>
            <person name="Enke T.N."/>
            <person name="Cordero O.X."/>
        </authorList>
    </citation>
    <scope>NUCLEOTIDE SEQUENCE</scope>
    <source>
        <strain evidence="2">4G03</strain>
    </source>
</reference>
<evidence type="ECO:0000313" key="4">
    <source>
        <dbReference type="Proteomes" id="UP001242342"/>
    </source>
</evidence>
<proteinExistence type="predicted"/>
<evidence type="ECO:0000313" key="3">
    <source>
        <dbReference type="Proteomes" id="UP000222163"/>
    </source>
</evidence>
<name>A0A2G1BU34_9FLAO</name>
<dbReference type="AlphaFoldDB" id="A0A2G1BU34"/>